<dbReference type="Pfam" id="PF02775">
    <property type="entry name" value="TPP_enzyme_C"/>
    <property type="match status" value="1"/>
</dbReference>
<comment type="similarity">
    <text evidence="1 3">Belongs to the TPP enzyme family.</text>
</comment>
<dbReference type="CDD" id="cd00568">
    <property type="entry name" value="TPP_enzymes"/>
    <property type="match status" value="1"/>
</dbReference>
<keyword evidence="8" id="KW-1185">Reference proteome</keyword>
<organism evidence="7 8">
    <name type="scientific">Roseofilum casamattae BLCC-M143</name>
    <dbReference type="NCBI Taxonomy" id="3022442"/>
    <lineage>
        <taxon>Bacteria</taxon>
        <taxon>Bacillati</taxon>
        <taxon>Cyanobacteriota</taxon>
        <taxon>Cyanophyceae</taxon>
        <taxon>Desertifilales</taxon>
        <taxon>Desertifilaceae</taxon>
        <taxon>Roseofilum</taxon>
        <taxon>Roseofilum casamattae</taxon>
    </lineage>
</organism>
<reference evidence="7 8" key="1">
    <citation type="submission" date="2023-01" db="EMBL/GenBank/DDBJ databases">
        <title>Novel diversity within Roseofilum (Cyanobacteria; Desertifilaceae) from marine benthic mats with descriptions of four novel species.</title>
        <authorList>
            <person name="Wang Y."/>
            <person name="Berthold D.E."/>
            <person name="Hu J."/>
            <person name="Lefler F.W."/>
            <person name="Laughinghouse H.D. IV."/>
        </authorList>
    </citation>
    <scope>NUCLEOTIDE SEQUENCE [LARGE SCALE GENOMIC DNA]</scope>
    <source>
        <strain evidence="7 8">BLCC-M143</strain>
    </source>
</reference>
<dbReference type="Proteomes" id="UP001232992">
    <property type="component" value="Unassembled WGS sequence"/>
</dbReference>
<evidence type="ECO:0000256" key="2">
    <source>
        <dbReference type="ARBA" id="ARBA00023052"/>
    </source>
</evidence>
<keyword evidence="2 3" id="KW-0786">Thiamine pyrophosphate</keyword>
<dbReference type="Pfam" id="PF02776">
    <property type="entry name" value="TPP_enzyme_N"/>
    <property type="match status" value="1"/>
</dbReference>
<dbReference type="Gene3D" id="3.40.50.1220">
    <property type="entry name" value="TPP-binding domain"/>
    <property type="match status" value="1"/>
</dbReference>
<feature type="domain" description="Thiamine pyrophosphate enzyme central" evidence="4">
    <location>
        <begin position="253"/>
        <end position="357"/>
    </location>
</feature>
<dbReference type="Pfam" id="PF00205">
    <property type="entry name" value="TPP_enzyme_M"/>
    <property type="match status" value="1"/>
</dbReference>
<sequence length="615" mass="67497">MDKEQFDRENFSVETQLLAARELYARNSQDSISVSEAVIKILKKLKVTCAFGVSGGAIAPFYNALVNSELKTFHFHHESGATFAACEASLASGKPVAVFVTTGPGITNALTGLFAGKWEGAKVIFLSASTSPKQWEGMGFQKTNAHTMPADLFAPRKHLFDYATTLESRKQFPGMIRHLAIGFKRSQGFLAHISLPTGKQRYDVDKNLLPLNRKQKLIGARVRLPVAPKETIQECAKLLFKARPTEPFVAPFAILVGFGARNAAEEIRQFAEATKAAVMCSPRGKGIFPENHPQFIGVTGFGGHHSVFEYLETFKPERVLVLGSSFSQFTWFENEELTGQSRFIQVDPNPEVLSVGNPWKEVLCVQSEIRPFVRKLHREYRKRYQDVSLFPSASLPNPAPLATVESSAPHWVHPKALMAAIQTTVIDKHDLLVMAEPGNSFAWTIHCLQFTQPYRYRVSVGFGSLGHFVTGVIGATLVLQKQAENKAPQKAVVVAGDGAMLMNGGDLSTAVKYKIPAIWIVLNDGRYNMCEQGMTMEGFKNIDVGIPDIDFLAVARALGADGIRVNSEADLEAALEQAVESEKPFVVDVVIDYKPIAPIASRVQSLKSQSPGACQ</sequence>
<comment type="caution">
    <text evidence="7">The sequence shown here is derived from an EMBL/GenBank/DDBJ whole genome shotgun (WGS) entry which is preliminary data.</text>
</comment>
<evidence type="ECO:0000259" key="5">
    <source>
        <dbReference type="Pfam" id="PF02775"/>
    </source>
</evidence>
<dbReference type="RefSeq" id="WP_283756957.1">
    <property type="nucleotide sequence ID" value="NZ_JAQOSQ010000002.1"/>
</dbReference>
<dbReference type="SUPFAM" id="SSF52467">
    <property type="entry name" value="DHS-like NAD/FAD-binding domain"/>
    <property type="match status" value="1"/>
</dbReference>
<dbReference type="InterPro" id="IPR029061">
    <property type="entry name" value="THDP-binding"/>
</dbReference>
<evidence type="ECO:0000313" key="7">
    <source>
        <dbReference type="EMBL" id="MDJ1182305.1"/>
    </source>
</evidence>
<evidence type="ECO:0000256" key="1">
    <source>
        <dbReference type="ARBA" id="ARBA00007812"/>
    </source>
</evidence>
<dbReference type="EMBL" id="JAQOSQ010000002">
    <property type="protein sequence ID" value="MDJ1182305.1"/>
    <property type="molecule type" value="Genomic_DNA"/>
</dbReference>
<accession>A0ABT7BSZ8</accession>
<evidence type="ECO:0000259" key="6">
    <source>
        <dbReference type="Pfam" id="PF02776"/>
    </source>
</evidence>
<proteinExistence type="inferred from homology"/>
<dbReference type="InterPro" id="IPR011766">
    <property type="entry name" value="TPP_enzyme_TPP-bd"/>
</dbReference>
<evidence type="ECO:0000259" key="4">
    <source>
        <dbReference type="Pfam" id="PF00205"/>
    </source>
</evidence>
<dbReference type="PANTHER" id="PTHR42981:SF2">
    <property type="entry name" value="PYRUVATE DEHYDROGENASE [UBIQUINONE]"/>
    <property type="match status" value="1"/>
</dbReference>
<protein>
    <submittedName>
        <fullName evidence="7">Thiamine pyrophosphate-dependent enzyme</fullName>
    </submittedName>
</protein>
<dbReference type="InterPro" id="IPR047211">
    <property type="entry name" value="POXB-like"/>
</dbReference>
<evidence type="ECO:0000313" key="8">
    <source>
        <dbReference type="Proteomes" id="UP001232992"/>
    </source>
</evidence>
<dbReference type="PANTHER" id="PTHR42981">
    <property type="entry name" value="PYRUVATE DEHYDROGENASE [UBIQUINONE]"/>
    <property type="match status" value="1"/>
</dbReference>
<gene>
    <name evidence="7" type="ORF">PMH09_03780</name>
</gene>
<dbReference type="CDD" id="cd07035">
    <property type="entry name" value="TPP_PYR_POX_like"/>
    <property type="match status" value="1"/>
</dbReference>
<dbReference type="SUPFAM" id="SSF52518">
    <property type="entry name" value="Thiamin diphosphate-binding fold (THDP-binding)"/>
    <property type="match status" value="2"/>
</dbReference>
<dbReference type="Gene3D" id="3.40.50.970">
    <property type="match status" value="2"/>
</dbReference>
<evidence type="ECO:0000256" key="3">
    <source>
        <dbReference type="RuleBase" id="RU362132"/>
    </source>
</evidence>
<dbReference type="InterPro" id="IPR012000">
    <property type="entry name" value="Thiamin_PyroP_enz_cen_dom"/>
</dbReference>
<feature type="domain" description="Thiamine pyrophosphate enzyme TPP-binding" evidence="5">
    <location>
        <begin position="438"/>
        <end position="589"/>
    </location>
</feature>
<name>A0ABT7BSZ8_9CYAN</name>
<dbReference type="InterPro" id="IPR012001">
    <property type="entry name" value="Thiamin_PyroP_enz_TPP-bd_dom"/>
</dbReference>
<feature type="domain" description="Thiamine pyrophosphate enzyme N-terminal TPP-binding" evidence="6">
    <location>
        <begin position="33"/>
        <end position="141"/>
    </location>
</feature>
<dbReference type="InterPro" id="IPR029035">
    <property type="entry name" value="DHS-like_NAD/FAD-binding_dom"/>
</dbReference>